<dbReference type="Proteomes" id="UP000192132">
    <property type="component" value="Unassembled WGS sequence"/>
</dbReference>
<evidence type="ECO:0000313" key="2">
    <source>
        <dbReference type="EMBL" id="ONG39647.1"/>
    </source>
</evidence>
<dbReference type="AlphaFoldDB" id="A0A1S8CTZ5"/>
<sequence>MLSGLPSSYAIEMQTLAIAHTQAVVVTVDIKRDNLQLFLKDAKGNLYQSFAAINQQLATQQPVKQRPSQQHPSQQLIFAMNAGMFHSSYLPVGLYIEQGRKLYPLNTAMGSGNFFMQPNGVFLLSAQGVQVLSTADFQSKAPAHIRLATQSGPLLVYNGKINSQFSPASASRFIRNAVGVKQPGTAVFVISEQPVSFYELADFFKNTLKINNALYLDGTISSLYLPALKRHDRLHFLGPIIGVIQPVKRHSLAK</sequence>
<evidence type="ECO:0000259" key="1">
    <source>
        <dbReference type="Pfam" id="PF09992"/>
    </source>
</evidence>
<accession>A0A1S8CTZ5</accession>
<gene>
    <name evidence="2" type="ORF">BKE30_09690</name>
</gene>
<dbReference type="EMBL" id="MLCN01000023">
    <property type="protein sequence ID" value="ONG39647.1"/>
    <property type="molecule type" value="Genomic_DNA"/>
</dbReference>
<protein>
    <recommendedName>
        <fullName evidence="1">Phosphodiester glycosidase domain-containing protein</fullName>
    </recommendedName>
</protein>
<name>A0A1S8CTZ5_9GAMM</name>
<evidence type="ECO:0000313" key="3">
    <source>
        <dbReference type="Proteomes" id="UP000192132"/>
    </source>
</evidence>
<organism evidence="2 3">
    <name type="scientific">Alkanindiges hydrocarboniclasticus</name>
    <dbReference type="NCBI Taxonomy" id="1907941"/>
    <lineage>
        <taxon>Bacteria</taxon>
        <taxon>Pseudomonadati</taxon>
        <taxon>Pseudomonadota</taxon>
        <taxon>Gammaproteobacteria</taxon>
        <taxon>Moraxellales</taxon>
        <taxon>Moraxellaceae</taxon>
        <taxon>Alkanindiges</taxon>
    </lineage>
</organism>
<proteinExistence type="predicted"/>
<reference evidence="2 3" key="1">
    <citation type="submission" date="2016-10" db="EMBL/GenBank/DDBJ databases">
        <title>Draft Genome sequence of Alkanindiges sp. strain H1.</title>
        <authorList>
            <person name="Subhash Y."/>
            <person name="Lee S."/>
        </authorList>
    </citation>
    <scope>NUCLEOTIDE SEQUENCE [LARGE SCALE GENOMIC DNA]</scope>
    <source>
        <strain evidence="2 3">H1</strain>
    </source>
</reference>
<dbReference type="InterPro" id="IPR018711">
    <property type="entry name" value="NAGPA"/>
</dbReference>
<keyword evidence="3" id="KW-1185">Reference proteome</keyword>
<dbReference type="STRING" id="1907941.BKE30_09690"/>
<feature type="domain" description="Phosphodiester glycosidase" evidence="1">
    <location>
        <begin position="75"/>
        <end position="223"/>
    </location>
</feature>
<dbReference type="OrthoDB" id="5515706at2"/>
<dbReference type="Pfam" id="PF09992">
    <property type="entry name" value="NAGPA"/>
    <property type="match status" value="1"/>
</dbReference>
<comment type="caution">
    <text evidence="2">The sequence shown here is derived from an EMBL/GenBank/DDBJ whole genome shotgun (WGS) entry which is preliminary data.</text>
</comment>